<evidence type="ECO:0000256" key="1">
    <source>
        <dbReference type="SAM" id="MobiDB-lite"/>
    </source>
</evidence>
<dbReference type="KEGG" id="ffu:CLAFUR5_13076"/>
<accession>A0A9Q8UV73</accession>
<feature type="compositionally biased region" description="Basic and acidic residues" evidence="1">
    <location>
        <begin position="12"/>
        <end position="36"/>
    </location>
</feature>
<dbReference type="RefSeq" id="XP_047768032.1">
    <property type="nucleotide sequence ID" value="XM_047912224.1"/>
</dbReference>
<evidence type="ECO:0000313" key="3">
    <source>
        <dbReference type="Proteomes" id="UP000756132"/>
    </source>
</evidence>
<keyword evidence="3" id="KW-1185">Reference proteome</keyword>
<gene>
    <name evidence="2" type="ORF">CLAFUR5_13076</name>
</gene>
<reference evidence="2" key="2">
    <citation type="journal article" date="2022" name="Microb. Genom.">
        <title>A chromosome-scale genome assembly of the tomato pathogen Cladosporium fulvum reveals a compartmentalized genome architecture and the presence of a dispensable chromosome.</title>
        <authorList>
            <person name="Zaccaron A.Z."/>
            <person name="Chen L.H."/>
            <person name="Samaras A."/>
            <person name="Stergiopoulos I."/>
        </authorList>
    </citation>
    <scope>NUCLEOTIDE SEQUENCE</scope>
    <source>
        <strain evidence="2">Race5_Kim</strain>
    </source>
</reference>
<feature type="compositionally biased region" description="Polar residues" evidence="1">
    <location>
        <begin position="184"/>
        <end position="193"/>
    </location>
</feature>
<feature type="region of interest" description="Disordered" evidence="1">
    <location>
        <begin position="157"/>
        <end position="226"/>
    </location>
</feature>
<proteinExistence type="predicted"/>
<evidence type="ECO:0000313" key="2">
    <source>
        <dbReference type="EMBL" id="UJO23666.1"/>
    </source>
</evidence>
<feature type="region of interest" description="Disordered" evidence="1">
    <location>
        <begin position="378"/>
        <end position="438"/>
    </location>
</feature>
<reference evidence="2" key="1">
    <citation type="submission" date="2021-12" db="EMBL/GenBank/DDBJ databases">
        <authorList>
            <person name="Zaccaron A."/>
            <person name="Stergiopoulos I."/>
        </authorList>
    </citation>
    <scope>NUCLEOTIDE SEQUENCE</scope>
    <source>
        <strain evidence="2">Race5_Kim</strain>
    </source>
</reference>
<sequence length="540" mass="60582">MLWSRQTTAEPGEIREIRRESPETRRRGKLPIRDSPRPTAWPTVPAFNDINQILRSDVVPESPLFCTPNDTPGDSAMSPESMAVEEHMRIVQQLEARRDAEDGLYEPSQAGTPGQWLNHLAQEELDREAEMLSRGTVLNESRRRKLATRAEFPVAEAGVPSFNETSAPGAESTDSGDGFAMDLEQQSPRSPLSASADGLPTSTTKRRSPEPQEETPLKRRKRIERVEGLLQTRPYASCKEKGKAERDSLLDTIQHLWQIPCHAAIPKNLWVHTSKGTRAEPRDWATHRILVPMRRLAVATPRYPALAVTALRQAIHERTRRVPHSPPRIYGESDLDRAFEIAEARPVSPSQTLGRSQAAEVVEQETLSDVLRRTVEPRRSSIYQATPEPAVNEAPRNSVLQSSPEPPEDSDGSVTIAKVDSPPVSPTLSHVPIKIESSPPVTAPANRLLQEPRSRYEVMQMAPRDLWDFLREAEKRLKAADDEMLRRIEPTSARPGELSALKRDQLKKYRSIAKADAELAEQVWDRLAEKQSQENAIVID</sequence>
<organism evidence="2 3">
    <name type="scientific">Passalora fulva</name>
    <name type="common">Tomato leaf mold</name>
    <name type="synonym">Cladosporium fulvum</name>
    <dbReference type="NCBI Taxonomy" id="5499"/>
    <lineage>
        <taxon>Eukaryota</taxon>
        <taxon>Fungi</taxon>
        <taxon>Dikarya</taxon>
        <taxon>Ascomycota</taxon>
        <taxon>Pezizomycotina</taxon>
        <taxon>Dothideomycetes</taxon>
        <taxon>Dothideomycetidae</taxon>
        <taxon>Mycosphaerellales</taxon>
        <taxon>Mycosphaerellaceae</taxon>
        <taxon>Fulvia</taxon>
    </lineage>
</organism>
<dbReference type="AlphaFoldDB" id="A0A9Q8UV73"/>
<dbReference type="EMBL" id="CP090173">
    <property type="protein sequence ID" value="UJO23666.1"/>
    <property type="molecule type" value="Genomic_DNA"/>
</dbReference>
<feature type="region of interest" description="Disordered" evidence="1">
    <location>
        <begin position="1"/>
        <end position="44"/>
    </location>
</feature>
<name>A0A9Q8UV73_PASFU</name>
<dbReference type="GeneID" id="71992954"/>
<protein>
    <submittedName>
        <fullName evidence="2">Uncharacterized protein</fullName>
    </submittedName>
</protein>
<dbReference type="Proteomes" id="UP000756132">
    <property type="component" value="Chromosome 11"/>
</dbReference>